<sequence length="106" mass="11230">MAMPWPFVLCLSAQQGASAASRAWFCAVSSCLEQLRSSLCSLFHAGCHQAAPSGFTYHLCSLFPGGISVPLAFCCLNTRRTACRRNTSKHTWGCTAGQAGLEATGV</sequence>
<name>A0A669PN38_PHACC</name>
<feature type="chain" id="PRO_5025409078" description="Secreted protein" evidence="1">
    <location>
        <begin position="20"/>
        <end position="106"/>
    </location>
</feature>
<evidence type="ECO:0000313" key="2">
    <source>
        <dbReference type="Ensembl" id="ENSPCLP00000008830.1"/>
    </source>
</evidence>
<dbReference type="Proteomes" id="UP000472261">
    <property type="component" value="Unplaced"/>
</dbReference>
<evidence type="ECO:0008006" key="4">
    <source>
        <dbReference type="Google" id="ProtNLM"/>
    </source>
</evidence>
<proteinExistence type="predicted"/>
<keyword evidence="3" id="KW-1185">Reference proteome</keyword>
<organism evidence="2 3">
    <name type="scientific">Phasianus colchicus</name>
    <name type="common">Common pheasant</name>
    <dbReference type="NCBI Taxonomy" id="9054"/>
    <lineage>
        <taxon>Eukaryota</taxon>
        <taxon>Metazoa</taxon>
        <taxon>Chordata</taxon>
        <taxon>Craniata</taxon>
        <taxon>Vertebrata</taxon>
        <taxon>Euteleostomi</taxon>
        <taxon>Archelosauria</taxon>
        <taxon>Archosauria</taxon>
        <taxon>Dinosauria</taxon>
        <taxon>Saurischia</taxon>
        <taxon>Theropoda</taxon>
        <taxon>Coelurosauria</taxon>
        <taxon>Aves</taxon>
        <taxon>Neognathae</taxon>
        <taxon>Galloanserae</taxon>
        <taxon>Galliformes</taxon>
        <taxon>Phasianidae</taxon>
        <taxon>Phasianinae</taxon>
        <taxon>Phasianus</taxon>
    </lineage>
</organism>
<evidence type="ECO:0000256" key="1">
    <source>
        <dbReference type="SAM" id="SignalP"/>
    </source>
</evidence>
<reference evidence="2" key="2">
    <citation type="submission" date="2025-09" db="UniProtKB">
        <authorList>
            <consortium name="Ensembl"/>
        </authorList>
    </citation>
    <scope>IDENTIFICATION</scope>
</reference>
<reference evidence="2" key="1">
    <citation type="submission" date="2025-08" db="UniProtKB">
        <authorList>
            <consortium name="Ensembl"/>
        </authorList>
    </citation>
    <scope>IDENTIFICATION</scope>
</reference>
<dbReference type="Ensembl" id="ENSPCLT00000012003.1">
    <property type="protein sequence ID" value="ENSPCLP00000008830.1"/>
    <property type="gene ID" value="ENSPCLG00000007330.1"/>
</dbReference>
<accession>A0A669PN38</accession>
<keyword evidence="1" id="KW-0732">Signal</keyword>
<dbReference type="AlphaFoldDB" id="A0A669PN38"/>
<feature type="signal peptide" evidence="1">
    <location>
        <begin position="1"/>
        <end position="19"/>
    </location>
</feature>
<evidence type="ECO:0000313" key="3">
    <source>
        <dbReference type="Proteomes" id="UP000472261"/>
    </source>
</evidence>
<protein>
    <recommendedName>
        <fullName evidence="4">Secreted protein</fullName>
    </recommendedName>
</protein>